<dbReference type="GeneID" id="20809219"/>
<sequence length="59" mass="6551">MVGTTHRLVVDSIMNLMISTRLDLTCVALQLSQFLTSSGPATCRRPCSAYDHSIRITHM</sequence>
<protein>
    <submittedName>
        <fullName evidence="1">Uncharacterized protein</fullName>
    </submittedName>
</protein>
<organism evidence="1">
    <name type="scientific">Aphanomyces astaci</name>
    <name type="common">Crayfish plague agent</name>
    <dbReference type="NCBI Taxonomy" id="112090"/>
    <lineage>
        <taxon>Eukaryota</taxon>
        <taxon>Sar</taxon>
        <taxon>Stramenopiles</taxon>
        <taxon>Oomycota</taxon>
        <taxon>Saprolegniomycetes</taxon>
        <taxon>Saprolegniales</taxon>
        <taxon>Verrucalvaceae</taxon>
        <taxon>Aphanomyces</taxon>
    </lineage>
</organism>
<dbReference type="RefSeq" id="XP_009830977.1">
    <property type="nucleotide sequence ID" value="XM_009832675.1"/>
</dbReference>
<dbReference type="VEuPathDB" id="FungiDB:H257_07223"/>
<gene>
    <name evidence="1" type="ORF">H257_07223</name>
</gene>
<name>W4GL15_APHAT</name>
<reference evidence="1" key="1">
    <citation type="submission" date="2013-12" db="EMBL/GenBank/DDBJ databases">
        <title>The Genome Sequence of Aphanomyces astaci APO3.</title>
        <authorList>
            <consortium name="The Broad Institute Genomics Platform"/>
            <person name="Russ C."/>
            <person name="Tyler B."/>
            <person name="van West P."/>
            <person name="Dieguez-Uribeondo J."/>
            <person name="Young S.K."/>
            <person name="Zeng Q."/>
            <person name="Gargeya S."/>
            <person name="Fitzgerald M."/>
            <person name="Abouelleil A."/>
            <person name="Alvarado L."/>
            <person name="Chapman S.B."/>
            <person name="Gainer-Dewar J."/>
            <person name="Goldberg J."/>
            <person name="Griggs A."/>
            <person name="Gujja S."/>
            <person name="Hansen M."/>
            <person name="Howarth C."/>
            <person name="Imamovic A."/>
            <person name="Ireland A."/>
            <person name="Larimer J."/>
            <person name="McCowan C."/>
            <person name="Murphy C."/>
            <person name="Pearson M."/>
            <person name="Poon T.W."/>
            <person name="Priest M."/>
            <person name="Roberts A."/>
            <person name="Saif S."/>
            <person name="Shea T."/>
            <person name="Sykes S."/>
            <person name="Wortman J."/>
            <person name="Nusbaum C."/>
            <person name="Birren B."/>
        </authorList>
    </citation>
    <scope>NUCLEOTIDE SEQUENCE [LARGE SCALE GENOMIC DNA]</scope>
    <source>
        <strain evidence="1">APO3</strain>
    </source>
</reference>
<evidence type="ECO:0000313" key="1">
    <source>
        <dbReference type="EMBL" id="ETV80041.1"/>
    </source>
</evidence>
<dbReference type="AlphaFoldDB" id="W4GL15"/>
<proteinExistence type="predicted"/>
<accession>W4GL15</accession>
<dbReference type="EMBL" id="KI913127">
    <property type="protein sequence ID" value="ETV80041.1"/>
    <property type="molecule type" value="Genomic_DNA"/>
</dbReference>